<organism evidence="1 2">
    <name type="scientific">Nocardia speluncae</name>
    <dbReference type="NCBI Taxonomy" id="419477"/>
    <lineage>
        <taxon>Bacteria</taxon>
        <taxon>Bacillati</taxon>
        <taxon>Actinomycetota</taxon>
        <taxon>Actinomycetes</taxon>
        <taxon>Mycobacteriales</taxon>
        <taxon>Nocardiaceae</taxon>
        <taxon>Nocardia</taxon>
    </lineage>
</organism>
<reference evidence="1 2" key="1">
    <citation type="submission" date="2020-04" db="EMBL/GenBank/DDBJ databases">
        <title>MicrobeNet Type strains.</title>
        <authorList>
            <person name="Nicholson A.C."/>
        </authorList>
    </citation>
    <scope>NUCLEOTIDE SEQUENCE [LARGE SCALE GENOMIC DNA]</scope>
    <source>
        <strain evidence="1 2">DSM 45078</strain>
    </source>
</reference>
<protein>
    <submittedName>
        <fullName evidence="1">Uncharacterized protein</fullName>
    </submittedName>
</protein>
<sequence length="258" mass="27597">MTGSTPYRQAGATVVIATKKNPEVRTAPRPWRRTFHASVAPETGRSPVVCGRSTGLAEAIVTEINRFGIPASYAVPPHISRSWLGVPVAPYPITVGRRSGAEAIVVVIDRSLVEFLFGRPGDGRPNRWFLGPARARACENRLCDRVTETATAAEARRLLIVCDAEHASVPERARAIRWIRELAHRIGYECAINGLPNLGTSYLVLAADVEAGAVARSVVDWYRSGEVRCAQEGGGREIGAGIAPSARSIPADAPPSSG</sequence>
<accession>A0A846XK36</accession>
<dbReference type="EMBL" id="JAAXOO010000005">
    <property type="protein sequence ID" value="NKY35685.1"/>
    <property type="molecule type" value="Genomic_DNA"/>
</dbReference>
<gene>
    <name evidence="1" type="ORF">HGA13_21800</name>
</gene>
<keyword evidence="2" id="KW-1185">Reference proteome</keyword>
<proteinExistence type="predicted"/>
<dbReference type="Proteomes" id="UP000565715">
    <property type="component" value="Unassembled WGS sequence"/>
</dbReference>
<evidence type="ECO:0000313" key="1">
    <source>
        <dbReference type="EMBL" id="NKY35685.1"/>
    </source>
</evidence>
<dbReference type="RefSeq" id="WP_068048017.1">
    <property type="nucleotide sequence ID" value="NZ_JAAXOO010000005.1"/>
</dbReference>
<name>A0A846XK36_9NOCA</name>
<comment type="caution">
    <text evidence="1">The sequence shown here is derived from an EMBL/GenBank/DDBJ whole genome shotgun (WGS) entry which is preliminary data.</text>
</comment>
<dbReference type="AlphaFoldDB" id="A0A846XK36"/>
<evidence type="ECO:0000313" key="2">
    <source>
        <dbReference type="Proteomes" id="UP000565715"/>
    </source>
</evidence>